<sequence length="76" mass="8677">MIRVCDIRELSTLAELGTWAAEHRVRIRYLGADLENRPVYGATRGHLTRLARDAGPDLHRHPLVWRSPLENPEALP</sequence>
<proteinExistence type="predicted"/>
<evidence type="ECO:0000313" key="1">
    <source>
        <dbReference type="EMBL" id="NYJ36703.1"/>
    </source>
</evidence>
<reference evidence="1 2" key="1">
    <citation type="submission" date="2020-07" db="EMBL/GenBank/DDBJ databases">
        <title>Sequencing the genomes of 1000 actinobacteria strains.</title>
        <authorList>
            <person name="Klenk H.-P."/>
        </authorList>
    </citation>
    <scope>NUCLEOTIDE SEQUENCE [LARGE SCALE GENOMIC DNA]</scope>
    <source>
        <strain evidence="1 2">DSM 44442</strain>
    </source>
</reference>
<dbReference type="RefSeq" id="WP_179826811.1">
    <property type="nucleotide sequence ID" value="NZ_JACCFS010000001.1"/>
</dbReference>
<organism evidence="1 2">
    <name type="scientific">Nocardiopsis aegyptia</name>
    <dbReference type="NCBI Taxonomy" id="220378"/>
    <lineage>
        <taxon>Bacteria</taxon>
        <taxon>Bacillati</taxon>
        <taxon>Actinomycetota</taxon>
        <taxon>Actinomycetes</taxon>
        <taxon>Streptosporangiales</taxon>
        <taxon>Nocardiopsidaceae</taxon>
        <taxon>Nocardiopsis</taxon>
    </lineage>
</organism>
<dbReference type="AlphaFoldDB" id="A0A7Z0ET03"/>
<accession>A0A7Z0ET03</accession>
<evidence type="ECO:0000313" key="2">
    <source>
        <dbReference type="Proteomes" id="UP000572051"/>
    </source>
</evidence>
<protein>
    <submittedName>
        <fullName evidence="1">Uncharacterized protein</fullName>
    </submittedName>
</protein>
<keyword evidence="2" id="KW-1185">Reference proteome</keyword>
<comment type="caution">
    <text evidence="1">The sequence shown here is derived from an EMBL/GenBank/DDBJ whole genome shotgun (WGS) entry which is preliminary data.</text>
</comment>
<name>A0A7Z0ET03_9ACTN</name>
<dbReference type="Proteomes" id="UP000572051">
    <property type="component" value="Unassembled WGS sequence"/>
</dbReference>
<dbReference type="EMBL" id="JACCFS010000001">
    <property type="protein sequence ID" value="NYJ36703.1"/>
    <property type="molecule type" value="Genomic_DNA"/>
</dbReference>
<gene>
    <name evidence="1" type="ORF">HNR10_004584</name>
</gene>